<dbReference type="AlphaFoldDB" id="A0AAD1XCS4"/>
<reference evidence="2" key="1">
    <citation type="submission" date="2023-07" db="EMBL/GenBank/DDBJ databases">
        <authorList>
            <consortium name="AG Swart"/>
            <person name="Singh M."/>
            <person name="Singh A."/>
            <person name="Seah K."/>
            <person name="Emmerich C."/>
        </authorList>
    </citation>
    <scope>NUCLEOTIDE SEQUENCE</scope>
    <source>
        <strain evidence="2">DP1</strain>
    </source>
</reference>
<evidence type="ECO:0000256" key="1">
    <source>
        <dbReference type="SAM" id="MobiDB-lite"/>
    </source>
</evidence>
<sequence>MESNIKKKFASDISDILSGNMSLNEKKKTQKPSRGRRGRRNVPTRSPSVKKYREDYEQNVIDETNSEDTPDSKSDQSPQHHYLLRNRVKNRSKRNDNEESKEDSKEQSPRRSPRIQANEERKAQKKEESKANKKRTKTKKSNRRNKQEESKDDPKPHDRHKPSRNAYISSDDANLEERKRQAATERAKEEAENLSDKENDSDYIIEYDKDIVSGRLMKHIRRLIKKEHSRIQYYYELIETVRFDRNKVVTLNGKQYYCMSDTGLEMIRGVDFPNLRKRYNILHTIFEVQDNPAVLEYVENNRNYFAIWTYAACFIDHDKFEKFLYHVLVNHKSQREEIEDIHPIKLSDIEPITHSRFLYTAGKCLLKYNAKIYRVLKKQDRVLGQSENCIEAFDS</sequence>
<protein>
    <submittedName>
        <fullName evidence="2">Uncharacterized protein</fullName>
    </submittedName>
</protein>
<feature type="compositionally biased region" description="Basic residues" evidence="1">
    <location>
        <begin position="28"/>
        <end position="42"/>
    </location>
</feature>
<name>A0AAD1XCS4_EUPCR</name>
<feature type="compositionally biased region" description="Basic residues" evidence="1">
    <location>
        <begin position="132"/>
        <end position="144"/>
    </location>
</feature>
<accession>A0AAD1XCS4</accession>
<feature type="compositionally biased region" description="Basic and acidic residues" evidence="1">
    <location>
        <begin position="175"/>
        <end position="197"/>
    </location>
</feature>
<feature type="compositionally biased region" description="Basic and acidic residues" evidence="1">
    <location>
        <begin position="117"/>
        <end position="131"/>
    </location>
</feature>
<keyword evidence="3" id="KW-1185">Reference proteome</keyword>
<feature type="region of interest" description="Disordered" evidence="1">
    <location>
        <begin position="1"/>
        <end position="197"/>
    </location>
</feature>
<proteinExistence type="predicted"/>
<feature type="compositionally biased region" description="Basic residues" evidence="1">
    <location>
        <begin position="82"/>
        <end position="92"/>
    </location>
</feature>
<dbReference type="Proteomes" id="UP001295684">
    <property type="component" value="Unassembled WGS sequence"/>
</dbReference>
<evidence type="ECO:0000313" key="3">
    <source>
        <dbReference type="Proteomes" id="UP001295684"/>
    </source>
</evidence>
<evidence type="ECO:0000313" key="2">
    <source>
        <dbReference type="EMBL" id="CAI2369595.1"/>
    </source>
</evidence>
<dbReference type="EMBL" id="CAMPGE010010749">
    <property type="protein sequence ID" value="CAI2369595.1"/>
    <property type="molecule type" value="Genomic_DNA"/>
</dbReference>
<comment type="caution">
    <text evidence="2">The sequence shown here is derived from an EMBL/GenBank/DDBJ whole genome shotgun (WGS) entry which is preliminary data.</text>
</comment>
<organism evidence="2 3">
    <name type="scientific">Euplotes crassus</name>
    <dbReference type="NCBI Taxonomy" id="5936"/>
    <lineage>
        <taxon>Eukaryota</taxon>
        <taxon>Sar</taxon>
        <taxon>Alveolata</taxon>
        <taxon>Ciliophora</taxon>
        <taxon>Intramacronucleata</taxon>
        <taxon>Spirotrichea</taxon>
        <taxon>Hypotrichia</taxon>
        <taxon>Euplotida</taxon>
        <taxon>Euplotidae</taxon>
        <taxon>Moneuplotes</taxon>
    </lineage>
</organism>
<gene>
    <name evidence="2" type="ORF">ECRASSUSDP1_LOCUS10898</name>
</gene>
<feature type="compositionally biased region" description="Basic and acidic residues" evidence="1">
    <location>
        <begin position="93"/>
        <end position="109"/>
    </location>
</feature>
<feature type="compositionally biased region" description="Basic and acidic residues" evidence="1">
    <location>
        <begin position="145"/>
        <end position="156"/>
    </location>
</feature>